<feature type="domain" description="Helicase ATP-binding" evidence="11">
    <location>
        <begin position="270"/>
        <end position="419"/>
    </location>
</feature>
<dbReference type="HAMAP" id="MF_01489">
    <property type="entry name" value="Helicase_Rad25_arch"/>
    <property type="match status" value="1"/>
</dbReference>
<keyword evidence="6 9" id="KW-0413">Isomerase</keyword>
<evidence type="ECO:0000256" key="6">
    <source>
        <dbReference type="ARBA" id="ARBA00023235"/>
    </source>
</evidence>
<proteinExistence type="inferred from homology"/>
<dbReference type="OrthoDB" id="8379at2157"/>
<dbReference type="InterPro" id="IPR030882">
    <property type="entry name" value="Helicase_Rad25_arc"/>
</dbReference>
<evidence type="ECO:0000256" key="2">
    <source>
        <dbReference type="ARBA" id="ARBA00022741"/>
    </source>
</evidence>
<comment type="caution">
    <text evidence="13">The sequence shown here is derived from an EMBL/GenBank/DDBJ whole genome shotgun (WGS) entry which is preliminary data.</text>
</comment>
<keyword evidence="4 9" id="KW-0347">Helicase</keyword>
<dbReference type="Pfam" id="PF16203">
    <property type="entry name" value="ERCC3_RAD25_C"/>
    <property type="match status" value="1"/>
</dbReference>
<evidence type="ECO:0000256" key="9">
    <source>
        <dbReference type="HAMAP-Rule" id="MF_01489"/>
    </source>
</evidence>
<dbReference type="SMART" id="SM00487">
    <property type="entry name" value="DEXDc"/>
    <property type="match status" value="1"/>
</dbReference>
<dbReference type="GO" id="GO:0016818">
    <property type="term" value="F:hydrolase activity, acting on acid anhydrides, in phosphorus-containing anhydrides"/>
    <property type="evidence" value="ECO:0007669"/>
    <property type="project" value="UniProtKB-UniRule"/>
</dbReference>
<dbReference type="EMBL" id="JAHQXF010000001">
    <property type="protein sequence ID" value="MBV0923611.1"/>
    <property type="molecule type" value="Genomic_DNA"/>
</dbReference>
<dbReference type="Gene3D" id="3.40.50.300">
    <property type="entry name" value="P-loop containing nucleotide triphosphate hydrolases"/>
    <property type="match status" value="2"/>
</dbReference>
<dbReference type="Proteomes" id="UP000766550">
    <property type="component" value="Unassembled WGS sequence"/>
</dbReference>
<protein>
    <recommendedName>
        <fullName evidence="9">Putative DNA 3'-5' helicase Rad25</fullName>
        <ecNumber evidence="9">5.6.2.4</ecNumber>
    </recommendedName>
</protein>
<dbReference type="PANTHER" id="PTHR11274:SF0">
    <property type="entry name" value="GENERAL TRANSCRIPTION AND DNA REPAIR FACTOR IIH HELICASE SUBUNIT XPB"/>
    <property type="match status" value="1"/>
</dbReference>
<evidence type="ECO:0000256" key="1">
    <source>
        <dbReference type="ARBA" id="ARBA00006637"/>
    </source>
</evidence>
<evidence type="ECO:0000256" key="5">
    <source>
        <dbReference type="ARBA" id="ARBA00022840"/>
    </source>
</evidence>
<dbReference type="InterPro" id="IPR001650">
    <property type="entry name" value="Helicase_C-like"/>
</dbReference>
<dbReference type="PROSITE" id="PS51194">
    <property type="entry name" value="HELICASE_CTER"/>
    <property type="match status" value="1"/>
</dbReference>
<dbReference type="InterPro" id="IPR032438">
    <property type="entry name" value="ERCC3_RAD25_C"/>
</dbReference>
<organism evidence="13 14">
    <name type="scientific">Haloarcula limicola</name>
    <dbReference type="NCBI Taxonomy" id="1429915"/>
    <lineage>
        <taxon>Archaea</taxon>
        <taxon>Methanobacteriati</taxon>
        <taxon>Methanobacteriota</taxon>
        <taxon>Stenosarchaea group</taxon>
        <taxon>Halobacteria</taxon>
        <taxon>Halobacteriales</taxon>
        <taxon>Haloarculaceae</taxon>
        <taxon>Haloarcula</taxon>
    </lineage>
</organism>
<dbReference type="SMART" id="SM00490">
    <property type="entry name" value="HELICc"/>
    <property type="match status" value="1"/>
</dbReference>
<evidence type="ECO:0000313" key="14">
    <source>
        <dbReference type="Proteomes" id="UP000766550"/>
    </source>
</evidence>
<feature type="region of interest" description="Disordered" evidence="10">
    <location>
        <begin position="1"/>
        <end position="20"/>
    </location>
</feature>
<evidence type="ECO:0000259" key="12">
    <source>
        <dbReference type="PROSITE" id="PS51194"/>
    </source>
</evidence>
<gene>
    <name evidence="9" type="primary">rad25</name>
    <name evidence="13" type="ORF">KTS45_05295</name>
</gene>
<dbReference type="AlphaFoldDB" id="A0A8J7Y7R9"/>
<dbReference type="PANTHER" id="PTHR11274">
    <property type="entry name" value="RAD25/XP-B DNA REPAIR HELICASE"/>
    <property type="match status" value="1"/>
</dbReference>
<evidence type="ECO:0000256" key="7">
    <source>
        <dbReference type="ARBA" id="ARBA00034617"/>
    </source>
</evidence>
<dbReference type="InterPro" id="IPR050615">
    <property type="entry name" value="ATP-dep_DNA_Helicase"/>
</dbReference>
<dbReference type="SUPFAM" id="SSF52540">
    <property type="entry name" value="P-loop containing nucleoside triphosphate hydrolases"/>
    <property type="match status" value="1"/>
</dbReference>
<feature type="domain" description="Helicase C-terminal" evidence="12">
    <location>
        <begin position="471"/>
        <end position="617"/>
    </location>
</feature>
<evidence type="ECO:0000313" key="13">
    <source>
        <dbReference type="EMBL" id="MBV0923611.1"/>
    </source>
</evidence>
<keyword evidence="5 9" id="KW-0067">ATP-binding</keyword>
<evidence type="ECO:0000256" key="4">
    <source>
        <dbReference type="ARBA" id="ARBA00022806"/>
    </source>
</evidence>
<comment type="catalytic activity">
    <reaction evidence="7 9">
        <text>Couples ATP hydrolysis with the unwinding of duplex DNA by translocating in the 3'-5' direction.</text>
        <dbReference type="EC" id="5.6.2.4"/>
    </reaction>
</comment>
<dbReference type="GO" id="GO:0005524">
    <property type="term" value="F:ATP binding"/>
    <property type="evidence" value="ECO:0007669"/>
    <property type="project" value="UniProtKB-UniRule"/>
</dbReference>
<dbReference type="InterPro" id="IPR006935">
    <property type="entry name" value="Helicase/UvrB_N"/>
</dbReference>
<dbReference type="InterPro" id="IPR027417">
    <property type="entry name" value="P-loop_NTPase"/>
</dbReference>
<accession>A0A8J7Y7R9</accession>
<keyword evidence="14" id="KW-1185">Reference proteome</keyword>
<dbReference type="EC" id="5.6.2.4" evidence="9"/>
<evidence type="ECO:0000256" key="8">
    <source>
        <dbReference type="ARBA" id="ARBA00048988"/>
    </source>
</evidence>
<keyword evidence="2 9" id="KW-0547">Nucleotide-binding</keyword>
<evidence type="ECO:0000259" key="11">
    <source>
        <dbReference type="PROSITE" id="PS51192"/>
    </source>
</evidence>
<keyword evidence="3 9" id="KW-0378">Hydrolase</keyword>
<dbReference type="PROSITE" id="PS51192">
    <property type="entry name" value="HELICASE_ATP_BIND_1"/>
    <property type="match status" value="1"/>
</dbReference>
<dbReference type="RefSeq" id="WP_162316731.1">
    <property type="nucleotide sequence ID" value="NZ_JAHQXF010000001.1"/>
</dbReference>
<evidence type="ECO:0000256" key="10">
    <source>
        <dbReference type="SAM" id="MobiDB-lite"/>
    </source>
</evidence>
<comment type="similarity">
    <text evidence="1 9">Belongs to the helicase family. RAD25/XPB subfamily.</text>
</comment>
<dbReference type="InterPro" id="IPR014001">
    <property type="entry name" value="Helicase_ATP-bd"/>
</dbReference>
<evidence type="ECO:0000256" key="3">
    <source>
        <dbReference type="ARBA" id="ARBA00022801"/>
    </source>
</evidence>
<reference evidence="13 14" key="1">
    <citation type="submission" date="2021-06" db="EMBL/GenBank/DDBJ databases">
        <title>New haloarchaea isolates fom saline soil.</title>
        <authorList>
            <person name="Duran-Viseras A."/>
            <person name="Sanchez-Porro C.S."/>
            <person name="Ventosa A."/>
        </authorList>
    </citation>
    <scope>NUCLEOTIDE SEQUENCE [LARGE SCALE GENOMIC DNA]</scope>
    <source>
        <strain evidence="13 14">JCM 183640</strain>
    </source>
</reference>
<dbReference type="GO" id="GO:0043138">
    <property type="term" value="F:3'-5' DNA helicase activity"/>
    <property type="evidence" value="ECO:0007669"/>
    <property type="project" value="UniProtKB-EC"/>
</dbReference>
<sequence length="623" mass="69856">MTDEEPADSEPESADSDGPAVELDAVYDAIDAVGRPHLTATELSRKTDLTPDEAREALEALSEEGEIERQNVSEVESVWYPTDVAEVTDRERVVLFPDRREVVVEHPDQFTRAQLSQFARLQDSNRSGGYVYELREADVWAAPHESLDDLLATMRDVLGERSPHLEEWVTSQWERARKFRLYTHEEGYVVLEAESDDLMGNVARQKLDDEYLRAPISDSEAWVNRDATAEIKRTLYEAGYPVRDDRELDEGDALEMDLLLRLRDYQADWVERFTEQGSGVFVGPPGSGKTVAAMGTMAAIGGETLILVPSRELATQWHDELVRHTSLTDDDIGEYHGGAKEIRPVTIATYRTAGMDRHRKLFDQRKWGLIVYDEVHHVPSPIHRRSADLQTKHRLGLTATPTRESDDEEEIFTLVGPPIGTDWGKLFDEGYVAEPEVEIRLVPWGADDERTEYASTSGHDRRQAAANNTGKIEEIRYTLAQHPAAKALVFVEYLDQGDAISEAIDAPFISGETPHARREKLFDEFRRSERDTLVVSRVGDEGIDLPDAELAVVASGLGGSRRQGAQRAGRTMRPAGDARMVILATRGTTEEDFVRRQMRHLASKGIRVNETEAEAVEAPAAED</sequence>
<dbReference type="GO" id="GO:0003677">
    <property type="term" value="F:DNA binding"/>
    <property type="evidence" value="ECO:0007669"/>
    <property type="project" value="InterPro"/>
</dbReference>
<dbReference type="Pfam" id="PF04851">
    <property type="entry name" value="ResIII"/>
    <property type="match status" value="1"/>
</dbReference>
<feature type="compositionally biased region" description="Acidic residues" evidence="10">
    <location>
        <begin position="1"/>
        <end position="15"/>
    </location>
</feature>
<comment type="catalytic activity">
    <reaction evidence="8 9">
        <text>ATP + H2O = ADP + phosphate + H(+)</text>
        <dbReference type="Rhea" id="RHEA:13065"/>
        <dbReference type="ChEBI" id="CHEBI:15377"/>
        <dbReference type="ChEBI" id="CHEBI:15378"/>
        <dbReference type="ChEBI" id="CHEBI:30616"/>
        <dbReference type="ChEBI" id="CHEBI:43474"/>
        <dbReference type="ChEBI" id="CHEBI:456216"/>
        <dbReference type="EC" id="5.6.2.4"/>
    </reaction>
</comment>
<name>A0A8J7Y7R9_9EURY</name>